<dbReference type="InterPro" id="IPR023606">
    <property type="entry name" value="CoA-Trfase_III_dom_1_sf"/>
</dbReference>
<dbReference type="InterPro" id="IPR050483">
    <property type="entry name" value="CoA-transferase_III_domain"/>
</dbReference>
<dbReference type="EMBL" id="FQXE01000002">
    <property type="protein sequence ID" value="SHH05622.1"/>
    <property type="molecule type" value="Genomic_DNA"/>
</dbReference>
<dbReference type="OrthoDB" id="5294844at2"/>
<dbReference type="GO" id="GO:0008410">
    <property type="term" value="F:CoA-transferase activity"/>
    <property type="evidence" value="ECO:0007669"/>
    <property type="project" value="TreeGrafter"/>
</dbReference>
<dbReference type="AlphaFoldDB" id="A0A1M5PVA6"/>
<dbReference type="Proteomes" id="UP000184226">
    <property type="component" value="Unassembled WGS sequence"/>
</dbReference>
<evidence type="ECO:0000313" key="3">
    <source>
        <dbReference type="Proteomes" id="UP000184226"/>
    </source>
</evidence>
<gene>
    <name evidence="2" type="ORF">SAMN04488135_10265</name>
</gene>
<proteinExistence type="predicted"/>
<reference evidence="2 3" key="1">
    <citation type="submission" date="2016-11" db="EMBL/GenBank/DDBJ databases">
        <authorList>
            <person name="Jaros S."/>
            <person name="Januszkiewicz K."/>
            <person name="Wedrychowicz H."/>
        </authorList>
    </citation>
    <scope>NUCLEOTIDE SEQUENCE [LARGE SCALE GENOMIC DNA]</scope>
    <source>
        <strain evidence="2 3">CGMCC 1.10190</strain>
    </source>
</reference>
<dbReference type="PANTHER" id="PTHR48207:SF3">
    <property type="entry name" value="SUCCINATE--HYDROXYMETHYLGLUTARATE COA-TRANSFERASE"/>
    <property type="match status" value="1"/>
</dbReference>
<dbReference type="Gene3D" id="3.30.1540.10">
    <property type="entry name" value="formyl-coa transferase, domain 3"/>
    <property type="match status" value="1"/>
</dbReference>
<evidence type="ECO:0000313" key="2">
    <source>
        <dbReference type="EMBL" id="SHH05622.1"/>
    </source>
</evidence>
<keyword evidence="3" id="KW-1185">Reference proteome</keyword>
<dbReference type="RefSeq" id="WP_073101728.1">
    <property type="nucleotide sequence ID" value="NZ_FQXE01000002.1"/>
</dbReference>
<accession>A0A1M5PVA6</accession>
<sequence length="414" mass="44620">MKAPDSFIPGSPESAPPSLPLAGIKVIDLATFIAGPFCASMLAEFGAEVIKVEEPGKGDPLRRFGKRSECGDSLTWLSEARNRKSITLNLRSAEGAGLLKRLVATADVLIENFRPGTLEKWGLGYDELSRANPGLVMLRVSGYGQTGPLRSLPGFARIAHAFGGLAHMAREPGGVPVIPGSTSLADYSSGLYGALGVMVALRERDKSGIGQVVDVALFESIFRMMDEMVPAFDRYGLVREPLGADTVNIVPHSHYLSGDGKWLAIACSNDKMFERLCVAMGRQDLIGDPRYATIPERDRRRGEVNALVAEWVDGRTALQVLEQCRQGEVPCSLLYNIADIFQEEQYEARQAIVSVEDGRAGALKVPGIVPKLSRTPGRVESLGPALGAHNFAVYQEAMGISAQEVARLIDEGVI</sequence>
<name>A0A1M5PVA6_9BURK</name>
<organism evidence="2 3">
    <name type="scientific">Pollutimonas bauzanensis</name>
    <dbReference type="NCBI Taxonomy" id="658167"/>
    <lineage>
        <taxon>Bacteria</taxon>
        <taxon>Pseudomonadati</taxon>
        <taxon>Pseudomonadota</taxon>
        <taxon>Betaproteobacteria</taxon>
        <taxon>Burkholderiales</taxon>
        <taxon>Alcaligenaceae</taxon>
        <taxon>Pollutimonas</taxon>
    </lineage>
</organism>
<protein>
    <submittedName>
        <fullName evidence="2">Crotonobetainyl-CoA:carnitine CoA-transferase CaiB</fullName>
    </submittedName>
</protein>
<dbReference type="InterPro" id="IPR003673">
    <property type="entry name" value="CoA-Trfase_fam_III"/>
</dbReference>
<evidence type="ECO:0000256" key="1">
    <source>
        <dbReference type="ARBA" id="ARBA00022679"/>
    </source>
</evidence>
<dbReference type="STRING" id="658167.SAMN04488135_10265"/>
<dbReference type="Gene3D" id="3.40.50.10540">
    <property type="entry name" value="Crotonobetainyl-coa:carnitine coa-transferase, domain 1"/>
    <property type="match status" value="1"/>
</dbReference>
<dbReference type="SUPFAM" id="SSF89796">
    <property type="entry name" value="CoA-transferase family III (CaiB/BaiF)"/>
    <property type="match status" value="1"/>
</dbReference>
<dbReference type="InterPro" id="IPR044855">
    <property type="entry name" value="CoA-Trfase_III_dom3_sf"/>
</dbReference>
<dbReference type="PANTHER" id="PTHR48207">
    <property type="entry name" value="SUCCINATE--HYDROXYMETHYLGLUTARATE COA-TRANSFERASE"/>
    <property type="match status" value="1"/>
</dbReference>
<dbReference type="Pfam" id="PF02515">
    <property type="entry name" value="CoA_transf_3"/>
    <property type="match status" value="1"/>
</dbReference>
<keyword evidence="1 2" id="KW-0808">Transferase</keyword>